<dbReference type="InterPro" id="IPR002018">
    <property type="entry name" value="CarbesteraseB"/>
</dbReference>
<keyword evidence="2 3" id="KW-0378">Hydrolase</keyword>
<evidence type="ECO:0000313" key="6">
    <source>
        <dbReference type="Ensembl" id="ENSSFAP00005010809.1"/>
    </source>
</evidence>
<dbReference type="EC" id="3.1.1.-" evidence="3"/>
<dbReference type="Ensembl" id="ENSSFAT00005011237.1">
    <property type="protein sequence ID" value="ENSSFAP00005010769.1"/>
    <property type="gene ID" value="ENSSFAG00005006026.1"/>
</dbReference>
<comment type="similarity">
    <text evidence="1 3">Belongs to the type-B carboxylesterase/lipase family.</text>
</comment>
<evidence type="ECO:0000256" key="2">
    <source>
        <dbReference type="ARBA" id="ARBA00022801"/>
    </source>
</evidence>
<evidence type="ECO:0000256" key="3">
    <source>
        <dbReference type="RuleBase" id="RU361235"/>
    </source>
</evidence>
<proteinExistence type="inferred from homology"/>
<reference evidence="6" key="2">
    <citation type="submission" date="2025-05" db="UniProtKB">
        <authorList>
            <consortium name="Ensembl"/>
        </authorList>
    </citation>
    <scope>IDENTIFICATION</scope>
</reference>
<accession>A0A672GHN7</accession>
<sequence length="595" mass="66131">MNEDAYEVPERTEYRYLVQEEGEEEVQYVRHRQYISPLMVLSRRCIFLICLAVVALLALATYLGYVAQTLPPEFAQVSTDCGDFRGRHKNGAYSFKGIPYAAPPVGALRWAPPAPPACSGEVRDAGRFRSMCAQVRPLSSTGRLMGQEDCLFINVWTPTLQPGARLPVVVWIHGGYLHMLSGNTPGYSPTEELAADTGVVYVSFNYRLNAFGFLALEVLREGSPRNTSGNYGFLDQIAALQWVQKNIQAFGGDPEKVTIVGHSSGGTSVWTLMTSPLAKGLFHAAVDMSGSSVQKGTLEEVEKINKVFLTKTGCKDAACLRRLSVQKVLQAIPWKEYPYWGTDDLLDLPTKGLFVGPVVAVDGYLLEAPPFEVWEKKLSHSDVPFLIGSTQQETDFSPPAENISSWTWDDYRWFVTEKLSTFNETLPAEALRLYPTSDPCPTKDRCPERAYTTMTSDLRVSCPLSDVAQRAAAALSSPVYRYVVTHTPSGPVNATSDLLTFPSRFSFHCLDAVTFFGGLQPLLGKTLSTEDQSFWDLYKRNLLSFVKTGKMDAAWREFPEATALLSHNLTVVQSYSPARCDLWKKNGLSEYGWMN</sequence>
<reference evidence="6" key="1">
    <citation type="submission" date="2019-06" db="EMBL/GenBank/DDBJ databases">
        <authorList>
            <consortium name="Wellcome Sanger Institute Data Sharing"/>
        </authorList>
    </citation>
    <scope>NUCLEOTIDE SEQUENCE [LARGE SCALE GENOMIC DNA]</scope>
</reference>
<dbReference type="OMA" id="PQCDLWR"/>
<evidence type="ECO:0000313" key="7">
    <source>
        <dbReference type="Proteomes" id="UP000472267"/>
    </source>
</evidence>
<gene>
    <name evidence="6" type="primary">LOC115393933</name>
</gene>
<dbReference type="SUPFAM" id="SSF53474">
    <property type="entry name" value="alpha/beta-Hydrolases"/>
    <property type="match status" value="1"/>
</dbReference>
<dbReference type="InterPro" id="IPR019819">
    <property type="entry name" value="Carboxylesterase_B_CS"/>
</dbReference>
<dbReference type="Proteomes" id="UP000472267">
    <property type="component" value="Chromosome 1"/>
</dbReference>
<protein>
    <recommendedName>
        <fullName evidence="3">Carboxylic ester hydrolase</fullName>
        <ecNumber evidence="3">3.1.1.-</ecNumber>
    </recommendedName>
</protein>
<dbReference type="RefSeq" id="XP_029954908.1">
    <property type="nucleotide sequence ID" value="XM_030099048.1"/>
</dbReference>
<dbReference type="InterPro" id="IPR029058">
    <property type="entry name" value="AB_hydrolase_fold"/>
</dbReference>
<dbReference type="Pfam" id="PF00135">
    <property type="entry name" value="COesterase"/>
    <property type="match status" value="1"/>
</dbReference>
<dbReference type="PANTHER" id="PTHR11559">
    <property type="entry name" value="CARBOXYLESTERASE"/>
    <property type="match status" value="1"/>
</dbReference>
<dbReference type="Ensembl" id="ENSSFAT00005011218.1">
    <property type="protein sequence ID" value="ENSSFAP00005010751.1"/>
    <property type="gene ID" value="ENSSFAG00005006026.1"/>
</dbReference>
<keyword evidence="4" id="KW-0812">Transmembrane</keyword>
<dbReference type="Gene3D" id="3.40.50.1820">
    <property type="entry name" value="alpha/beta hydrolase"/>
    <property type="match status" value="1"/>
</dbReference>
<feature type="transmembrane region" description="Helical" evidence="4">
    <location>
        <begin position="45"/>
        <end position="65"/>
    </location>
</feature>
<dbReference type="Ensembl" id="ENSSFAT00005011277.1">
    <property type="protein sequence ID" value="ENSSFAP00005010809.1"/>
    <property type="gene ID" value="ENSSFAG00005006026.1"/>
</dbReference>
<dbReference type="PROSITE" id="PS00122">
    <property type="entry name" value="CARBOXYLESTERASE_B_1"/>
    <property type="match status" value="1"/>
</dbReference>
<evidence type="ECO:0000256" key="1">
    <source>
        <dbReference type="ARBA" id="ARBA00005964"/>
    </source>
</evidence>
<dbReference type="GO" id="GO:0016787">
    <property type="term" value="F:hydrolase activity"/>
    <property type="evidence" value="ECO:0007669"/>
    <property type="project" value="UniProtKB-KW"/>
</dbReference>
<keyword evidence="7" id="KW-1185">Reference proteome</keyword>
<dbReference type="Ensembl" id="ENSSFAT00005011262.1">
    <property type="protein sequence ID" value="ENSSFAP00005010794.1"/>
    <property type="gene ID" value="ENSSFAG00005006026.1"/>
</dbReference>
<dbReference type="Ensembl" id="ENSSFAT00005011253.1">
    <property type="protein sequence ID" value="ENSSFAP00005010785.1"/>
    <property type="gene ID" value="ENSSFAG00005006026.1"/>
</dbReference>
<dbReference type="InterPro" id="IPR050309">
    <property type="entry name" value="Type-B_Carboxylest/Lipase"/>
</dbReference>
<evidence type="ECO:0000256" key="4">
    <source>
        <dbReference type="SAM" id="Phobius"/>
    </source>
</evidence>
<dbReference type="Ensembl" id="ENSSFAT00005011229.1">
    <property type="protein sequence ID" value="ENSSFAP00005010762.1"/>
    <property type="gene ID" value="ENSSFAG00005006026.1"/>
</dbReference>
<feature type="domain" description="Carboxylesterase type B" evidence="5">
    <location>
        <begin position="76"/>
        <end position="583"/>
    </location>
</feature>
<keyword evidence="4" id="KW-0472">Membrane</keyword>
<dbReference type="Ensembl" id="ENSSFAT00005011206.1">
    <property type="protein sequence ID" value="ENSSFAP00005010739.1"/>
    <property type="gene ID" value="ENSSFAG00005006026.1"/>
</dbReference>
<dbReference type="InterPro" id="IPR019826">
    <property type="entry name" value="Carboxylesterase_B_AS"/>
</dbReference>
<dbReference type="Ensembl" id="ENSSFAT00005011208.1">
    <property type="protein sequence ID" value="ENSSFAP00005010741.1"/>
    <property type="gene ID" value="ENSSFAG00005006026.1"/>
</dbReference>
<dbReference type="GeneID" id="115393933"/>
<name>A0A672GHN7_SALFA</name>
<dbReference type="PROSITE" id="PS00941">
    <property type="entry name" value="CARBOXYLESTERASE_B_2"/>
    <property type="match status" value="1"/>
</dbReference>
<organism evidence="6 7">
    <name type="scientific">Salarias fasciatus</name>
    <name type="common">Jewelled blenny</name>
    <name type="synonym">Blennius fasciatus</name>
    <dbReference type="NCBI Taxonomy" id="181472"/>
    <lineage>
        <taxon>Eukaryota</taxon>
        <taxon>Metazoa</taxon>
        <taxon>Chordata</taxon>
        <taxon>Craniata</taxon>
        <taxon>Vertebrata</taxon>
        <taxon>Euteleostomi</taxon>
        <taxon>Actinopterygii</taxon>
        <taxon>Neopterygii</taxon>
        <taxon>Teleostei</taxon>
        <taxon>Neoteleostei</taxon>
        <taxon>Acanthomorphata</taxon>
        <taxon>Ovalentaria</taxon>
        <taxon>Blenniimorphae</taxon>
        <taxon>Blenniiformes</taxon>
        <taxon>Blennioidei</taxon>
        <taxon>Blenniidae</taxon>
        <taxon>Salariinae</taxon>
        <taxon>Salarias</taxon>
    </lineage>
</organism>
<dbReference type="AlphaFoldDB" id="A0A672GHN7"/>
<evidence type="ECO:0000259" key="5">
    <source>
        <dbReference type="Pfam" id="PF00135"/>
    </source>
</evidence>
<dbReference type="OrthoDB" id="3200163at2759"/>
<keyword evidence="4" id="KW-1133">Transmembrane helix</keyword>